<evidence type="ECO:0000259" key="6">
    <source>
        <dbReference type="Pfam" id="PF04893"/>
    </source>
</evidence>
<keyword evidence="4 5" id="KW-0472">Membrane</keyword>
<evidence type="ECO:0000256" key="5">
    <source>
        <dbReference type="SAM" id="Phobius"/>
    </source>
</evidence>
<dbReference type="Proteomes" id="UP000242847">
    <property type="component" value="Unassembled WGS sequence"/>
</dbReference>
<feature type="transmembrane region" description="Helical" evidence="5">
    <location>
        <begin position="133"/>
        <end position="150"/>
    </location>
</feature>
<dbReference type="EMBL" id="MUBC01000022">
    <property type="protein sequence ID" value="ONM43758.1"/>
    <property type="molecule type" value="Genomic_DNA"/>
</dbReference>
<evidence type="ECO:0000256" key="4">
    <source>
        <dbReference type="ARBA" id="ARBA00023136"/>
    </source>
</evidence>
<keyword evidence="8" id="KW-1185">Reference proteome</keyword>
<dbReference type="AlphaFoldDB" id="A0A1S8DE95"/>
<proteinExistence type="predicted"/>
<dbReference type="InterPro" id="IPR006977">
    <property type="entry name" value="Yip1_dom"/>
</dbReference>
<feature type="transmembrane region" description="Helical" evidence="5">
    <location>
        <begin position="69"/>
        <end position="92"/>
    </location>
</feature>
<comment type="subcellular location">
    <subcellularLocation>
        <location evidence="1">Membrane</location>
        <topology evidence="1">Multi-pass membrane protein</topology>
    </subcellularLocation>
</comment>
<name>A0A1S8DE95_9GAMM</name>
<dbReference type="GO" id="GO:0016020">
    <property type="term" value="C:membrane"/>
    <property type="evidence" value="ECO:0007669"/>
    <property type="project" value="UniProtKB-SubCell"/>
</dbReference>
<evidence type="ECO:0000256" key="1">
    <source>
        <dbReference type="ARBA" id="ARBA00004141"/>
    </source>
</evidence>
<protein>
    <recommendedName>
        <fullName evidence="6">Yip1 domain-containing protein</fullName>
    </recommendedName>
</protein>
<keyword evidence="2 5" id="KW-0812">Transmembrane</keyword>
<evidence type="ECO:0000313" key="7">
    <source>
        <dbReference type="EMBL" id="ONM43758.1"/>
    </source>
</evidence>
<dbReference type="Pfam" id="PF04893">
    <property type="entry name" value="Yip1"/>
    <property type="match status" value="1"/>
</dbReference>
<organism evidence="7 8">
    <name type="scientific">Halopseudomonas pachastrellae</name>
    <dbReference type="NCBI Taxonomy" id="254161"/>
    <lineage>
        <taxon>Bacteria</taxon>
        <taxon>Pseudomonadati</taxon>
        <taxon>Pseudomonadota</taxon>
        <taxon>Gammaproteobacteria</taxon>
        <taxon>Pseudomonadales</taxon>
        <taxon>Pseudomonadaceae</taxon>
        <taxon>Halopseudomonas</taxon>
    </lineage>
</organism>
<reference evidence="7 8" key="1">
    <citation type="submission" date="2017-01" db="EMBL/GenBank/DDBJ databases">
        <title>Draft genome sequence of Pseudomonas pachastrellae type strain CCUG 46540T from a deep sea.</title>
        <authorList>
            <person name="Gomila M."/>
            <person name="Mulet M."/>
            <person name="Lalucat J."/>
            <person name="Garcia-Valdes E."/>
        </authorList>
    </citation>
    <scope>NUCLEOTIDE SEQUENCE [LARGE SCALE GENOMIC DNA]</scope>
    <source>
        <strain evidence="7 8">CCUG 46540</strain>
    </source>
</reference>
<gene>
    <name evidence="7" type="ORF">BXT89_11160</name>
</gene>
<evidence type="ECO:0000256" key="2">
    <source>
        <dbReference type="ARBA" id="ARBA00022692"/>
    </source>
</evidence>
<feature type="transmembrane region" description="Helical" evidence="5">
    <location>
        <begin position="28"/>
        <end position="49"/>
    </location>
</feature>
<accession>A0A1S8DE95</accession>
<evidence type="ECO:0000313" key="8">
    <source>
        <dbReference type="Proteomes" id="UP000242847"/>
    </source>
</evidence>
<comment type="caution">
    <text evidence="7">The sequence shown here is derived from an EMBL/GenBank/DDBJ whole genome shotgun (WGS) entry which is preliminary data.</text>
</comment>
<feature type="domain" description="Yip1" evidence="6">
    <location>
        <begin position="7"/>
        <end position="182"/>
    </location>
</feature>
<keyword evidence="3 5" id="KW-1133">Transmembrane helix</keyword>
<feature type="transmembrane region" description="Helical" evidence="5">
    <location>
        <begin position="171"/>
        <end position="192"/>
    </location>
</feature>
<sequence>MIHLIPGLISSPSRGWSPIREHANRHPWSFVPTLILLPLLPALCVYVGATDVGWSLFGSNQERQLSSTSAGLLALMLYLTCLTSVLLSALATRWVLFRTDQRPAFTIAATFTTVLAIPLLLAGVISILPGRWLLIPALALGALCSILLLYRGLPGYMQLKRNDQERFYATCILAAAVLVVLTSGFFFMELWWQPLDGGYVIPENG</sequence>
<dbReference type="RefSeq" id="WP_169847280.1">
    <property type="nucleotide sequence ID" value="NZ_FOUD01000001.1"/>
</dbReference>
<dbReference type="STRING" id="254161.SAMN05216256_101300"/>
<feature type="transmembrane region" description="Helical" evidence="5">
    <location>
        <begin position="104"/>
        <end position="127"/>
    </location>
</feature>
<evidence type="ECO:0000256" key="3">
    <source>
        <dbReference type="ARBA" id="ARBA00022989"/>
    </source>
</evidence>